<evidence type="ECO:0000313" key="3">
    <source>
        <dbReference type="Proteomes" id="UP000683000"/>
    </source>
</evidence>
<evidence type="ECO:0000313" key="2">
    <source>
        <dbReference type="EMBL" id="KAG6380324.1"/>
    </source>
</evidence>
<dbReference type="GO" id="GO:0007062">
    <property type="term" value="P:sister chromatid cohesion"/>
    <property type="evidence" value="ECO:0007669"/>
    <property type="project" value="TreeGrafter"/>
</dbReference>
<dbReference type="GO" id="GO:0005634">
    <property type="term" value="C:nucleus"/>
    <property type="evidence" value="ECO:0007669"/>
    <property type="project" value="TreeGrafter"/>
</dbReference>
<gene>
    <name evidence="2" type="ORF">JVT61DRAFT_8434</name>
</gene>
<keyword evidence="3" id="KW-1185">Reference proteome</keyword>
<dbReference type="GO" id="GO:0000785">
    <property type="term" value="C:chromatin"/>
    <property type="evidence" value="ECO:0007669"/>
    <property type="project" value="TreeGrafter"/>
</dbReference>
<dbReference type="InterPro" id="IPR039662">
    <property type="entry name" value="Cohesin_Scc3/SA"/>
</dbReference>
<dbReference type="Proteomes" id="UP000683000">
    <property type="component" value="Unassembled WGS sequence"/>
</dbReference>
<dbReference type="EMBL" id="JAGFBS010000003">
    <property type="protein sequence ID" value="KAG6380324.1"/>
    <property type="molecule type" value="Genomic_DNA"/>
</dbReference>
<proteinExistence type="predicted"/>
<dbReference type="PANTHER" id="PTHR11199:SF0">
    <property type="entry name" value="LD34181P-RELATED"/>
    <property type="match status" value="1"/>
</dbReference>
<dbReference type="AlphaFoldDB" id="A0A8I2YYL2"/>
<accession>A0A8I2YYL2</accession>
<name>A0A8I2YYL2_9AGAM</name>
<dbReference type="OrthoDB" id="498590at2759"/>
<comment type="caution">
    <text evidence="2">The sequence shown here is derived from an EMBL/GenBank/DDBJ whole genome shotgun (WGS) entry which is preliminary data.</text>
</comment>
<organism evidence="2 3">
    <name type="scientific">Boletus reticuloceps</name>
    <dbReference type="NCBI Taxonomy" id="495285"/>
    <lineage>
        <taxon>Eukaryota</taxon>
        <taxon>Fungi</taxon>
        <taxon>Dikarya</taxon>
        <taxon>Basidiomycota</taxon>
        <taxon>Agaricomycotina</taxon>
        <taxon>Agaricomycetes</taxon>
        <taxon>Agaricomycetidae</taxon>
        <taxon>Boletales</taxon>
        <taxon>Boletineae</taxon>
        <taxon>Boletaceae</taxon>
        <taxon>Boletoideae</taxon>
        <taxon>Boletus</taxon>
    </lineage>
</organism>
<reference evidence="2" key="1">
    <citation type="submission" date="2021-03" db="EMBL/GenBank/DDBJ databases">
        <title>Evolutionary innovations through gain and loss of genes in the ectomycorrhizal Boletales.</title>
        <authorList>
            <person name="Wu G."/>
            <person name="Miyauchi S."/>
            <person name="Morin E."/>
            <person name="Yang Z.-L."/>
            <person name="Xu J."/>
            <person name="Martin F.M."/>
        </authorList>
    </citation>
    <scope>NUCLEOTIDE SEQUENCE</scope>
    <source>
        <strain evidence="2">BR01</strain>
    </source>
</reference>
<evidence type="ECO:0000259" key="1">
    <source>
        <dbReference type="Pfam" id="PF24571"/>
    </source>
</evidence>
<feature type="domain" description="Cohesin subunit SCC3/SA HEAT-repeats" evidence="1">
    <location>
        <begin position="21"/>
        <end position="155"/>
    </location>
</feature>
<dbReference type="Pfam" id="PF24571">
    <property type="entry name" value="HEAT_SCC3-SA"/>
    <property type="match status" value="1"/>
</dbReference>
<protein>
    <recommendedName>
        <fullName evidence="1">Cohesin subunit SCC3/SA HEAT-repeats domain-containing protein</fullName>
    </recommendedName>
</protein>
<dbReference type="PANTHER" id="PTHR11199">
    <property type="entry name" value="STROMAL ANTIGEN"/>
    <property type="match status" value="1"/>
</dbReference>
<dbReference type="GO" id="GO:0008278">
    <property type="term" value="C:cohesin complex"/>
    <property type="evidence" value="ECO:0007669"/>
    <property type="project" value="TreeGrafter"/>
</dbReference>
<dbReference type="GO" id="GO:0003682">
    <property type="term" value="F:chromatin binding"/>
    <property type="evidence" value="ECO:0007669"/>
    <property type="project" value="TreeGrafter"/>
</dbReference>
<sequence>MDGPESLAESARNTVDPAWRLSEVEETVLLEVLVASLRRAKLVSTAAKKGDEETVISDLTRALNKGLPRLFIKYQTDENRISEVLLIPPLMNLDLYLEMRMMSAYAGLWDDVSKQFLSHSSQSVVTKSVAAIRHFMAASSLTNTNSTKILELEDEPGDTAV</sequence>
<dbReference type="InterPro" id="IPR056396">
    <property type="entry name" value="HEAT_SCC3-SA"/>
</dbReference>